<organism evidence="1 2">
    <name type="scientific">Corynebacterium anserum</name>
    <dbReference type="NCBI Taxonomy" id="2684406"/>
    <lineage>
        <taxon>Bacteria</taxon>
        <taxon>Bacillati</taxon>
        <taxon>Actinomycetota</taxon>
        <taxon>Actinomycetes</taxon>
        <taxon>Mycobacteriales</taxon>
        <taxon>Corynebacteriaceae</taxon>
        <taxon>Corynebacterium</taxon>
    </lineage>
</organism>
<dbReference type="SUPFAM" id="SSF143100">
    <property type="entry name" value="TTHA1013/TTHA0281-like"/>
    <property type="match status" value="1"/>
</dbReference>
<dbReference type="RefSeq" id="WP_185770118.1">
    <property type="nucleotide sequence ID" value="NZ_CP046883.1"/>
</dbReference>
<gene>
    <name evidence="1" type="ORF">GP473_06555</name>
</gene>
<accession>A0A7G7YPE7</accession>
<evidence type="ECO:0000313" key="2">
    <source>
        <dbReference type="Proteomes" id="UP000515275"/>
    </source>
</evidence>
<dbReference type="EMBL" id="CP046883">
    <property type="protein sequence ID" value="QNH96367.1"/>
    <property type="molecule type" value="Genomic_DNA"/>
</dbReference>
<proteinExistence type="predicted"/>
<dbReference type="KEGG" id="cans:GP473_06555"/>
<reference evidence="1 2" key="1">
    <citation type="submission" date="2019-12" db="EMBL/GenBank/DDBJ databases">
        <title>Corynebacterium sp. nov., isolated from feces of the Anser Albifrons in China.</title>
        <authorList>
            <person name="Liu Q."/>
        </authorList>
    </citation>
    <scope>NUCLEOTIDE SEQUENCE [LARGE SCALE GENOMIC DNA]</scope>
    <source>
        <strain evidence="1 2">23H37-10</strain>
    </source>
</reference>
<dbReference type="AlphaFoldDB" id="A0A7G7YPE7"/>
<evidence type="ECO:0000313" key="1">
    <source>
        <dbReference type="EMBL" id="QNH96367.1"/>
    </source>
</evidence>
<dbReference type="Proteomes" id="UP000515275">
    <property type="component" value="Chromosome"/>
</dbReference>
<keyword evidence="2" id="KW-1185">Reference proteome</keyword>
<sequence>MASKTYTAAVTREGRYWLATVTNLDGVNTWAYSFSHLDACVREAITLAEALPDGAEDAITVKWIMTSAPESHEEQ</sequence>
<dbReference type="InterPro" id="IPR035069">
    <property type="entry name" value="TTHA1013/TTHA0281-like"/>
</dbReference>
<name>A0A7G7YPE7_9CORY</name>
<protein>
    <submittedName>
        <fullName evidence="1">Uncharacterized protein</fullName>
    </submittedName>
</protein>